<feature type="transmembrane region" description="Helical" evidence="7">
    <location>
        <begin position="58"/>
        <end position="84"/>
    </location>
</feature>
<evidence type="ECO:0000313" key="9">
    <source>
        <dbReference type="EMBL" id="GHI75228.1"/>
    </source>
</evidence>
<proteinExistence type="predicted"/>
<dbReference type="CDD" id="cd17321">
    <property type="entry name" value="MFS_MMR_MDR_like"/>
    <property type="match status" value="1"/>
</dbReference>
<feature type="compositionally biased region" description="Basic and acidic residues" evidence="6">
    <location>
        <begin position="444"/>
        <end position="457"/>
    </location>
</feature>
<feature type="transmembrane region" description="Helical" evidence="7">
    <location>
        <begin position="204"/>
        <end position="225"/>
    </location>
</feature>
<comment type="subcellular location">
    <subcellularLocation>
        <location evidence="1">Cell membrane</location>
        <topology evidence="1">Multi-pass membrane protein</topology>
    </subcellularLocation>
</comment>
<gene>
    <name evidence="9" type="ORF">Sspor_07890</name>
</gene>
<dbReference type="SUPFAM" id="SSF103473">
    <property type="entry name" value="MFS general substrate transporter"/>
    <property type="match status" value="1"/>
</dbReference>
<accession>A0ABQ3T4C1</accession>
<keyword evidence="3 7" id="KW-1133">Transmembrane helix</keyword>
<dbReference type="Gene3D" id="1.20.1250.20">
    <property type="entry name" value="MFS general substrate transporter like domains"/>
    <property type="match status" value="1"/>
</dbReference>
<name>A0ABQ3T4C1_9ACTN</name>
<dbReference type="EMBL" id="BNED01000005">
    <property type="protein sequence ID" value="GHI75228.1"/>
    <property type="molecule type" value="Genomic_DNA"/>
</dbReference>
<feature type="transmembrane region" description="Helical" evidence="7">
    <location>
        <begin position="28"/>
        <end position="46"/>
    </location>
</feature>
<feature type="compositionally biased region" description="Low complexity" evidence="6">
    <location>
        <begin position="488"/>
        <end position="499"/>
    </location>
</feature>
<evidence type="ECO:0000256" key="5">
    <source>
        <dbReference type="ARBA" id="ARBA00023251"/>
    </source>
</evidence>
<sequence length="499" mass="49088">MLVALDGTVLTVAQPSLRRDLGASVAQVQWTSTAYLLAVAAFLVVAGRLGDRYGHPRLLFVGVLGFAAASAGIVFAPGVGWVIALRAAQGVFGALLQPATLALLRLAYPADRLAVPVAVRTSAIGAAAAVGPLLGGVLVARWDWRAVFVINVPAALVIAALTLAVRAPAPPRAERGRLELAGAALLATALAVFVHALVGVPEYGWTAAPTVIGFGAAAGLAALFVRRERRAARPFVPHAVARSTAVTASMGLLLIVSAGMFGALFTATFHLQDGAGLDPLATGVRVLPLTAAMVAGAPVAGLALRRFGARRTALAGTGLVVAGIAGLGSASAVAFGVLGAGFTTVMVTATGAVVGEAPAGYAGVVGGLKQTSMNIGPALGIAVAASAGSHGAALVVLAVLAAAGLAAASLLPGGARPAAAGDLVGEDEGRPGEGGPAANGPADGEGRQRGDRHEAQRAVRAGDLPAGQRGHDGVPEAQFGEQQGGVPVGHAGVGADPDA</sequence>
<dbReference type="PANTHER" id="PTHR42718:SF42">
    <property type="entry name" value="EXPORT PROTEIN"/>
    <property type="match status" value="1"/>
</dbReference>
<evidence type="ECO:0000259" key="8">
    <source>
        <dbReference type="PROSITE" id="PS50850"/>
    </source>
</evidence>
<dbReference type="InterPro" id="IPR020846">
    <property type="entry name" value="MFS_dom"/>
</dbReference>
<feature type="transmembrane region" description="Helical" evidence="7">
    <location>
        <begin position="316"/>
        <end position="338"/>
    </location>
</feature>
<feature type="transmembrane region" description="Helical" evidence="7">
    <location>
        <begin position="117"/>
        <end position="140"/>
    </location>
</feature>
<reference evidence="10" key="1">
    <citation type="submission" date="2023-07" db="EMBL/GenBank/DDBJ databases">
        <title>Whole genome shotgun sequence of Streptomyces spororaveus NBRC 15456.</title>
        <authorList>
            <person name="Komaki H."/>
            <person name="Tamura T."/>
        </authorList>
    </citation>
    <scope>NUCLEOTIDE SEQUENCE [LARGE SCALE GENOMIC DNA]</scope>
    <source>
        <strain evidence="10">NBRC 15456</strain>
    </source>
</reference>
<evidence type="ECO:0000256" key="4">
    <source>
        <dbReference type="ARBA" id="ARBA00023136"/>
    </source>
</evidence>
<evidence type="ECO:0000256" key="6">
    <source>
        <dbReference type="SAM" id="MobiDB-lite"/>
    </source>
</evidence>
<feature type="transmembrane region" description="Helical" evidence="7">
    <location>
        <begin position="90"/>
        <end position="108"/>
    </location>
</feature>
<dbReference type="Gene3D" id="1.20.1720.10">
    <property type="entry name" value="Multidrug resistance protein D"/>
    <property type="match status" value="1"/>
</dbReference>
<evidence type="ECO:0000256" key="7">
    <source>
        <dbReference type="SAM" id="Phobius"/>
    </source>
</evidence>
<feature type="transmembrane region" description="Helical" evidence="7">
    <location>
        <begin position="178"/>
        <end position="198"/>
    </location>
</feature>
<keyword evidence="5" id="KW-0046">Antibiotic resistance</keyword>
<dbReference type="PROSITE" id="PS50850">
    <property type="entry name" value="MFS"/>
    <property type="match status" value="1"/>
</dbReference>
<evidence type="ECO:0000256" key="1">
    <source>
        <dbReference type="ARBA" id="ARBA00004651"/>
    </source>
</evidence>
<feature type="transmembrane region" description="Helical" evidence="7">
    <location>
        <begin position="286"/>
        <end position="304"/>
    </location>
</feature>
<feature type="domain" description="Major facilitator superfamily (MFS) profile" evidence="8">
    <location>
        <begin position="1"/>
        <end position="416"/>
    </location>
</feature>
<organism evidence="9 10">
    <name type="scientific">Streptomyces spororaveus</name>
    <dbReference type="NCBI Taxonomy" id="284039"/>
    <lineage>
        <taxon>Bacteria</taxon>
        <taxon>Bacillati</taxon>
        <taxon>Actinomycetota</taxon>
        <taxon>Actinomycetes</taxon>
        <taxon>Kitasatosporales</taxon>
        <taxon>Streptomycetaceae</taxon>
        <taxon>Streptomyces</taxon>
    </lineage>
</organism>
<feature type="transmembrane region" description="Helical" evidence="7">
    <location>
        <begin position="245"/>
        <end position="266"/>
    </location>
</feature>
<keyword evidence="4 7" id="KW-0472">Membrane</keyword>
<dbReference type="PANTHER" id="PTHR42718">
    <property type="entry name" value="MAJOR FACILITATOR SUPERFAMILY MULTIDRUG TRANSPORTER MFSC"/>
    <property type="match status" value="1"/>
</dbReference>
<protein>
    <submittedName>
        <fullName evidence="9">MFS transporter</fullName>
    </submittedName>
</protein>
<feature type="transmembrane region" description="Helical" evidence="7">
    <location>
        <begin position="146"/>
        <end position="166"/>
    </location>
</feature>
<evidence type="ECO:0000313" key="10">
    <source>
        <dbReference type="Proteomes" id="UP000608522"/>
    </source>
</evidence>
<evidence type="ECO:0000256" key="2">
    <source>
        <dbReference type="ARBA" id="ARBA00022692"/>
    </source>
</evidence>
<dbReference type="Pfam" id="PF07690">
    <property type="entry name" value="MFS_1"/>
    <property type="match status" value="1"/>
</dbReference>
<keyword evidence="10" id="KW-1185">Reference proteome</keyword>
<dbReference type="InterPro" id="IPR011701">
    <property type="entry name" value="MFS"/>
</dbReference>
<evidence type="ECO:0000256" key="3">
    <source>
        <dbReference type="ARBA" id="ARBA00022989"/>
    </source>
</evidence>
<comment type="caution">
    <text evidence="9">The sequence shown here is derived from an EMBL/GenBank/DDBJ whole genome shotgun (WGS) entry which is preliminary data.</text>
</comment>
<feature type="region of interest" description="Disordered" evidence="6">
    <location>
        <begin position="421"/>
        <end position="499"/>
    </location>
</feature>
<dbReference type="Proteomes" id="UP000608522">
    <property type="component" value="Unassembled WGS sequence"/>
</dbReference>
<keyword evidence="2 7" id="KW-0812">Transmembrane</keyword>
<dbReference type="InterPro" id="IPR036259">
    <property type="entry name" value="MFS_trans_sf"/>
</dbReference>